<gene>
    <name evidence="4" type="ORF">SAMN04515678_111139</name>
</gene>
<dbReference type="NCBIfam" id="TIGR00638">
    <property type="entry name" value="Mop"/>
    <property type="match status" value="1"/>
</dbReference>
<keyword evidence="5" id="KW-1185">Reference proteome</keyword>
<dbReference type="InterPro" id="IPR005116">
    <property type="entry name" value="Transp-assoc_OB_typ1"/>
</dbReference>
<dbReference type="Gene3D" id="2.40.50.100">
    <property type="match status" value="1"/>
</dbReference>
<dbReference type="AlphaFoldDB" id="A0A1I2BQ25"/>
<organism evidence="4 5">
    <name type="scientific">Roseivivax sediminis</name>
    <dbReference type="NCBI Taxonomy" id="936889"/>
    <lineage>
        <taxon>Bacteria</taxon>
        <taxon>Pseudomonadati</taxon>
        <taxon>Pseudomonadota</taxon>
        <taxon>Alphaproteobacteria</taxon>
        <taxon>Rhodobacterales</taxon>
        <taxon>Roseobacteraceae</taxon>
        <taxon>Roseivivax</taxon>
    </lineage>
</organism>
<dbReference type="EMBL" id="FOMS01000011">
    <property type="protein sequence ID" value="SFE58137.1"/>
    <property type="molecule type" value="Genomic_DNA"/>
</dbReference>
<evidence type="ECO:0000256" key="2">
    <source>
        <dbReference type="PROSITE-ProRule" id="PRU01213"/>
    </source>
</evidence>
<dbReference type="RefSeq" id="WP_149757259.1">
    <property type="nucleotide sequence ID" value="NZ_FOMS01000011.1"/>
</dbReference>
<evidence type="ECO:0000313" key="4">
    <source>
        <dbReference type="EMBL" id="SFE58137.1"/>
    </source>
</evidence>
<dbReference type="Proteomes" id="UP000325289">
    <property type="component" value="Unassembled WGS sequence"/>
</dbReference>
<dbReference type="Pfam" id="PF03459">
    <property type="entry name" value="TOBE"/>
    <property type="match status" value="1"/>
</dbReference>
<dbReference type="SUPFAM" id="SSF50331">
    <property type="entry name" value="MOP-like"/>
    <property type="match status" value="1"/>
</dbReference>
<dbReference type="GO" id="GO:0015689">
    <property type="term" value="P:molybdate ion transport"/>
    <property type="evidence" value="ECO:0007669"/>
    <property type="project" value="InterPro"/>
</dbReference>
<evidence type="ECO:0000256" key="1">
    <source>
        <dbReference type="ARBA" id="ARBA00022505"/>
    </source>
</evidence>
<dbReference type="InterPro" id="IPR008995">
    <property type="entry name" value="Mo/tungstate-bd_C_term_dom"/>
</dbReference>
<name>A0A1I2BQ25_9RHOB</name>
<dbReference type="PROSITE" id="PS51866">
    <property type="entry name" value="MOP"/>
    <property type="match status" value="1"/>
</dbReference>
<evidence type="ECO:0000259" key="3">
    <source>
        <dbReference type="PROSITE" id="PS51866"/>
    </source>
</evidence>
<dbReference type="OrthoDB" id="122515at2"/>
<feature type="domain" description="Mop" evidence="3">
    <location>
        <begin position="2"/>
        <end position="68"/>
    </location>
</feature>
<protein>
    <submittedName>
        <fullName evidence="4">Molybdenum-pterin binding domain-containing protein</fullName>
    </submittedName>
</protein>
<sequence length="70" mass="7273">MKLSARNTLKGTVVEVEKGAVNATVRIDLGGGTIITSMITNDAVEELGLEKGKSAYAVIKASHVMVAAED</sequence>
<keyword evidence="1 2" id="KW-0500">Molybdenum</keyword>
<proteinExistence type="predicted"/>
<reference evidence="4 5" key="1">
    <citation type="submission" date="2016-10" db="EMBL/GenBank/DDBJ databases">
        <authorList>
            <person name="Varghese N."/>
            <person name="Submissions S."/>
        </authorList>
    </citation>
    <scope>NUCLEOTIDE SEQUENCE [LARGE SCALE GENOMIC DNA]</scope>
    <source>
        <strain evidence="5">YIM D21,KCTC 23444,ACCC 10710</strain>
    </source>
</reference>
<accession>A0A1I2BQ25</accession>
<dbReference type="InterPro" id="IPR004606">
    <property type="entry name" value="Mop_domain"/>
</dbReference>
<evidence type="ECO:0000313" key="5">
    <source>
        <dbReference type="Proteomes" id="UP000325289"/>
    </source>
</evidence>